<dbReference type="Pfam" id="PF08240">
    <property type="entry name" value="ADH_N"/>
    <property type="match status" value="1"/>
</dbReference>
<organism evidence="2 3">
    <name type="scientific">Nonomuraea helvata</name>
    <dbReference type="NCBI Taxonomy" id="37484"/>
    <lineage>
        <taxon>Bacteria</taxon>
        <taxon>Bacillati</taxon>
        <taxon>Actinomycetota</taxon>
        <taxon>Actinomycetes</taxon>
        <taxon>Streptosporangiales</taxon>
        <taxon>Streptosporangiaceae</taxon>
        <taxon>Nonomuraea</taxon>
    </lineage>
</organism>
<dbReference type="InterPro" id="IPR036291">
    <property type="entry name" value="NAD(P)-bd_dom_sf"/>
</dbReference>
<comment type="caution">
    <text evidence="2">The sequence shown here is derived from an EMBL/GenBank/DDBJ whole genome shotgun (WGS) entry which is preliminary data.</text>
</comment>
<dbReference type="EC" id="1.-.-.-" evidence="2"/>
<reference evidence="2 3" key="1">
    <citation type="submission" date="2024-09" db="EMBL/GenBank/DDBJ databases">
        <authorList>
            <person name="Sun Q."/>
            <person name="Mori K."/>
        </authorList>
    </citation>
    <scope>NUCLEOTIDE SEQUENCE [LARGE SCALE GENOMIC DNA]</scope>
    <source>
        <strain evidence="2 3">JCM 3143</strain>
    </source>
</reference>
<dbReference type="GO" id="GO:0016491">
    <property type="term" value="F:oxidoreductase activity"/>
    <property type="evidence" value="ECO:0007669"/>
    <property type="project" value="UniProtKB-KW"/>
</dbReference>
<protein>
    <submittedName>
        <fullName evidence="2">NADP-dependent oxidoreductase</fullName>
        <ecNumber evidence="2">1.-.-.-</ecNumber>
    </submittedName>
</protein>
<dbReference type="SMART" id="SM00829">
    <property type="entry name" value="PKS_ER"/>
    <property type="match status" value="1"/>
</dbReference>
<keyword evidence="2" id="KW-0560">Oxidoreductase</keyword>
<dbReference type="Pfam" id="PF13602">
    <property type="entry name" value="ADH_zinc_N_2"/>
    <property type="match status" value="1"/>
</dbReference>
<feature type="domain" description="Enoyl reductase (ER)" evidence="1">
    <location>
        <begin position="14"/>
        <end position="317"/>
    </location>
</feature>
<dbReference type="EMBL" id="JBHMBW010000011">
    <property type="protein sequence ID" value="MFB9624239.1"/>
    <property type="molecule type" value="Genomic_DNA"/>
</dbReference>
<evidence type="ECO:0000259" key="1">
    <source>
        <dbReference type="SMART" id="SM00829"/>
    </source>
</evidence>
<keyword evidence="3" id="KW-1185">Reference proteome</keyword>
<dbReference type="InterPro" id="IPR011032">
    <property type="entry name" value="GroES-like_sf"/>
</dbReference>
<gene>
    <name evidence="2" type="ORF">ACFFSA_14225</name>
</gene>
<dbReference type="PANTHER" id="PTHR11695">
    <property type="entry name" value="ALCOHOL DEHYDROGENASE RELATED"/>
    <property type="match status" value="1"/>
</dbReference>
<dbReference type="InterPro" id="IPR013154">
    <property type="entry name" value="ADH-like_N"/>
</dbReference>
<name>A0ABV5RXS0_9ACTN</name>
<dbReference type="InterPro" id="IPR050700">
    <property type="entry name" value="YIM1/Zinc_Alcohol_DH_Fams"/>
</dbReference>
<evidence type="ECO:0000313" key="2">
    <source>
        <dbReference type="EMBL" id="MFB9624239.1"/>
    </source>
</evidence>
<dbReference type="PANTHER" id="PTHR11695:SF294">
    <property type="entry name" value="RETICULON-4-INTERACTING PROTEIN 1, MITOCHONDRIAL"/>
    <property type="match status" value="1"/>
</dbReference>
<dbReference type="Gene3D" id="3.40.50.720">
    <property type="entry name" value="NAD(P)-binding Rossmann-like Domain"/>
    <property type="match status" value="1"/>
</dbReference>
<dbReference type="Gene3D" id="3.90.180.10">
    <property type="entry name" value="Medium-chain alcohol dehydrogenases, catalytic domain"/>
    <property type="match status" value="1"/>
</dbReference>
<dbReference type="Proteomes" id="UP001589532">
    <property type="component" value="Unassembled WGS sequence"/>
</dbReference>
<dbReference type="RefSeq" id="WP_344988693.1">
    <property type="nucleotide sequence ID" value="NZ_BAAAXV010000002.1"/>
</dbReference>
<accession>A0ABV5RXS0</accession>
<sequence>MPAVMHAVRIHAPGGPEVLTYEEVPRPEPGPGEVLIRVHAAGMNPVDWYARRGFAGLPEDLRPTLPLPYTPGTDVSGVVAALGPGVTEWQVGDEVFGLLRFPSMEARAYAEYTTAPVGDLARKPASVDHVHAAGVPMAGLTAYQFLFDYIGLEPGSRVLVNGAAGGVGHFAVQLAKGVGCHVIGVASGRHEAFLKELGVAEFIDYTQVAAAEVVRDVDYLLDTVGRQQAYRLLPAIRDGGVYSPCFLVNFGDEELAKRGIVKRGGQVRSDGAHMAELARQMEEGRLRVGIDSVFPLREAAEAHERAEQEHIQGKIVLQVVA</sequence>
<dbReference type="CDD" id="cd05289">
    <property type="entry name" value="MDR_like_2"/>
    <property type="match status" value="1"/>
</dbReference>
<evidence type="ECO:0000313" key="3">
    <source>
        <dbReference type="Proteomes" id="UP001589532"/>
    </source>
</evidence>
<dbReference type="SUPFAM" id="SSF50129">
    <property type="entry name" value="GroES-like"/>
    <property type="match status" value="1"/>
</dbReference>
<dbReference type="SUPFAM" id="SSF51735">
    <property type="entry name" value="NAD(P)-binding Rossmann-fold domains"/>
    <property type="match status" value="1"/>
</dbReference>
<dbReference type="InterPro" id="IPR020843">
    <property type="entry name" value="ER"/>
</dbReference>
<proteinExistence type="predicted"/>